<dbReference type="OrthoDB" id="345870at2759"/>
<organism evidence="3 4">
    <name type="scientific">Besnoitia besnoiti</name>
    <name type="common">Apicomplexan protozoan</name>
    <dbReference type="NCBI Taxonomy" id="94643"/>
    <lineage>
        <taxon>Eukaryota</taxon>
        <taxon>Sar</taxon>
        <taxon>Alveolata</taxon>
        <taxon>Apicomplexa</taxon>
        <taxon>Conoidasida</taxon>
        <taxon>Coccidia</taxon>
        <taxon>Eucoccidiorida</taxon>
        <taxon>Eimeriorina</taxon>
        <taxon>Sarcocystidae</taxon>
        <taxon>Besnoitia</taxon>
    </lineage>
</organism>
<evidence type="ECO:0000256" key="2">
    <source>
        <dbReference type="SAM" id="MobiDB-lite"/>
    </source>
</evidence>
<name>A0A2A9MI95_BESBE</name>
<reference evidence="3 4" key="1">
    <citation type="submission" date="2017-09" db="EMBL/GenBank/DDBJ databases">
        <title>Genome sequencing of Besnoitia besnoiti strain Bb-Ger1.</title>
        <authorList>
            <person name="Schares G."/>
            <person name="Venepally P."/>
            <person name="Lorenzi H.A."/>
        </authorList>
    </citation>
    <scope>NUCLEOTIDE SEQUENCE [LARGE SCALE GENOMIC DNA]</scope>
    <source>
        <strain evidence="3 4">Bb-Ger1</strain>
    </source>
</reference>
<comment type="caution">
    <text evidence="3">The sequence shown here is derived from an EMBL/GenBank/DDBJ whole genome shotgun (WGS) entry which is preliminary data.</text>
</comment>
<gene>
    <name evidence="3" type="ORF">BESB_062400</name>
</gene>
<dbReference type="AlphaFoldDB" id="A0A2A9MI95"/>
<feature type="compositionally biased region" description="Basic and acidic residues" evidence="2">
    <location>
        <begin position="51"/>
        <end position="65"/>
    </location>
</feature>
<dbReference type="KEGG" id="bbes:BESB_062400"/>
<evidence type="ECO:0000256" key="1">
    <source>
        <dbReference type="SAM" id="Coils"/>
    </source>
</evidence>
<feature type="compositionally biased region" description="Polar residues" evidence="2">
    <location>
        <begin position="22"/>
        <end position="32"/>
    </location>
</feature>
<accession>A0A2A9MI95</accession>
<keyword evidence="4" id="KW-1185">Reference proteome</keyword>
<dbReference type="EMBL" id="NWUJ01000005">
    <property type="protein sequence ID" value="PFH35353.1"/>
    <property type="molecule type" value="Genomic_DNA"/>
</dbReference>
<protein>
    <submittedName>
        <fullName evidence="3">Uncharacterized protein</fullName>
    </submittedName>
</protein>
<feature type="region of interest" description="Disordered" evidence="2">
    <location>
        <begin position="392"/>
        <end position="411"/>
    </location>
</feature>
<evidence type="ECO:0000313" key="3">
    <source>
        <dbReference type="EMBL" id="PFH35353.1"/>
    </source>
</evidence>
<proteinExistence type="predicted"/>
<sequence>MRGLTSSRNESRLPRLRVLASSALTRRPSSLSPAKEKARASLIALPSSQMRKCDSRTPIKARDDGETASTDGWEDDAQDGTLESQLEALTREVRDLTVRVQAEEEMKDLLHSQLNEAYEQLALARSAAAGAPGFAGPVGARVRGPRGAQPLVERWLEPQHPSAQSALRAQDEFERLLEEERARRHTMREQYERHLKLMRKRHQKEKLEIKNKILNQVDFLIRKYRRLAAEAVAMAKRERARVDEERTKARQLAEKACKNFEADLKDRTKTALDQYRQLAQQAHKAAQQEREELNTKCKELQDTMDNERREFDTLIVREAENRVAKFREGYARIKQQMEEERKYYGVMMNEVARRVEKECEEYEEFVVQAMRALLQTKNIDMDEGAISEFFQKKREEEHTVKETASPRLPTGPLTVKYRFQAVNPEALK</sequence>
<dbReference type="RefSeq" id="XP_029219362.1">
    <property type="nucleotide sequence ID" value="XM_029364654.1"/>
</dbReference>
<evidence type="ECO:0000313" key="4">
    <source>
        <dbReference type="Proteomes" id="UP000224006"/>
    </source>
</evidence>
<dbReference type="Proteomes" id="UP000224006">
    <property type="component" value="Chromosome V"/>
</dbReference>
<feature type="coiled-coil region" evidence="1">
    <location>
        <begin position="163"/>
        <end position="336"/>
    </location>
</feature>
<feature type="compositionally biased region" description="Basic and acidic residues" evidence="2">
    <location>
        <begin position="392"/>
        <end position="401"/>
    </location>
</feature>
<keyword evidence="1" id="KW-0175">Coiled coil</keyword>
<dbReference type="GeneID" id="40311168"/>
<dbReference type="VEuPathDB" id="ToxoDB:BESB_062400"/>
<feature type="region of interest" description="Disordered" evidence="2">
    <location>
        <begin position="1"/>
        <end position="79"/>
    </location>
</feature>